<keyword evidence="2 5" id="KW-0812">Transmembrane</keyword>
<sequence>MAEDKTFIYAFMGSYMLFGAGVTVIIKSMDVLDFSHPYFQVTTLFIGEFSCLFVYLLHKQYIKSRSKLGKYKVLSSGKPSIPQEGIFKKYGANLFGIPAFLYLISGSLMYLGLILSAASVYQMIRGLIPIVVAFYSVIFLRRKLFKHQMIGIGLILVGVIIVGISSLLFQAWTARHPLIGVIVLVISQLFTGGVLICEEFLMWKLDINPMQATGVEGMWGFGYSLIFLPIIYFIPCDHSSACSRGRVEDSIYAFQQIGDSLSILLLWLGSIFSIAIVYWTGIATTKYTSALARSTIDTCRTIFVWVFSILIGWEDFVWMQLVGFLLIIGGTIVFNEIIIIPFFGLKESVQKRREGVLVQSKEEEDRSPNNNVGDMGV</sequence>
<feature type="transmembrane region" description="Helical" evidence="5">
    <location>
        <begin position="123"/>
        <end position="140"/>
    </location>
</feature>
<keyword evidence="4 5" id="KW-0472">Membrane</keyword>
<comment type="subcellular location">
    <subcellularLocation>
        <location evidence="1">Membrane</location>
        <topology evidence="1">Multi-pass membrane protein</topology>
    </subcellularLocation>
</comment>
<evidence type="ECO:0000256" key="2">
    <source>
        <dbReference type="ARBA" id="ARBA00022692"/>
    </source>
</evidence>
<dbReference type="Proteomes" id="UP001162131">
    <property type="component" value="Unassembled WGS sequence"/>
</dbReference>
<evidence type="ECO:0000256" key="4">
    <source>
        <dbReference type="ARBA" id="ARBA00023136"/>
    </source>
</evidence>
<keyword evidence="7" id="KW-1185">Reference proteome</keyword>
<feature type="transmembrane region" description="Helical" evidence="5">
    <location>
        <begin position="7"/>
        <end position="26"/>
    </location>
</feature>
<feature type="transmembrane region" description="Helical" evidence="5">
    <location>
        <begin position="218"/>
        <end position="235"/>
    </location>
</feature>
<dbReference type="PANTHER" id="PTHR13146:SF0">
    <property type="entry name" value="SOLUTE CARRIER FAMILY 35 MEMBER F6"/>
    <property type="match status" value="1"/>
</dbReference>
<name>A0AAU9INT3_9CILI</name>
<proteinExistence type="predicted"/>
<feature type="transmembrane region" description="Helical" evidence="5">
    <location>
        <begin position="178"/>
        <end position="197"/>
    </location>
</feature>
<dbReference type="PANTHER" id="PTHR13146">
    <property type="match status" value="1"/>
</dbReference>
<feature type="transmembrane region" description="Helical" evidence="5">
    <location>
        <begin position="152"/>
        <end position="172"/>
    </location>
</feature>
<dbReference type="GO" id="GO:0015165">
    <property type="term" value="F:pyrimidine nucleotide-sugar transmembrane transporter activity"/>
    <property type="evidence" value="ECO:0007669"/>
    <property type="project" value="InterPro"/>
</dbReference>
<keyword evidence="3 5" id="KW-1133">Transmembrane helix</keyword>
<dbReference type="InterPro" id="IPR007271">
    <property type="entry name" value="Nuc_sug_transpt"/>
</dbReference>
<evidence type="ECO:0000313" key="7">
    <source>
        <dbReference type="Proteomes" id="UP001162131"/>
    </source>
</evidence>
<comment type="caution">
    <text evidence="6">The sequence shown here is derived from an EMBL/GenBank/DDBJ whole genome shotgun (WGS) entry which is preliminary data.</text>
</comment>
<dbReference type="SUPFAM" id="SSF103481">
    <property type="entry name" value="Multidrug resistance efflux transporter EmrE"/>
    <property type="match status" value="2"/>
</dbReference>
<evidence type="ECO:0000256" key="1">
    <source>
        <dbReference type="ARBA" id="ARBA00004141"/>
    </source>
</evidence>
<gene>
    <name evidence="6" type="ORF">BSTOLATCC_MIC14428</name>
</gene>
<evidence type="ECO:0000256" key="5">
    <source>
        <dbReference type="SAM" id="Phobius"/>
    </source>
</evidence>
<evidence type="ECO:0008006" key="8">
    <source>
        <dbReference type="Google" id="ProtNLM"/>
    </source>
</evidence>
<feature type="transmembrane region" description="Helical" evidence="5">
    <location>
        <begin position="38"/>
        <end position="57"/>
    </location>
</feature>
<evidence type="ECO:0000256" key="3">
    <source>
        <dbReference type="ARBA" id="ARBA00022989"/>
    </source>
</evidence>
<evidence type="ECO:0000313" key="6">
    <source>
        <dbReference type="EMBL" id="CAG9315678.1"/>
    </source>
</evidence>
<dbReference type="EMBL" id="CAJZBQ010000014">
    <property type="protein sequence ID" value="CAG9315678.1"/>
    <property type="molecule type" value="Genomic_DNA"/>
</dbReference>
<dbReference type="InterPro" id="IPR037185">
    <property type="entry name" value="EmrE-like"/>
</dbReference>
<feature type="transmembrane region" description="Helical" evidence="5">
    <location>
        <begin position="94"/>
        <end position="117"/>
    </location>
</feature>
<feature type="transmembrane region" description="Helical" evidence="5">
    <location>
        <begin position="317"/>
        <end position="343"/>
    </location>
</feature>
<reference evidence="6" key="1">
    <citation type="submission" date="2021-09" db="EMBL/GenBank/DDBJ databases">
        <authorList>
            <consortium name="AG Swart"/>
            <person name="Singh M."/>
            <person name="Singh A."/>
            <person name="Seah K."/>
            <person name="Emmerich C."/>
        </authorList>
    </citation>
    <scope>NUCLEOTIDE SEQUENCE</scope>
    <source>
        <strain evidence="6">ATCC30299</strain>
    </source>
</reference>
<dbReference type="Pfam" id="PF04142">
    <property type="entry name" value="Nuc_sug_transp"/>
    <property type="match status" value="1"/>
</dbReference>
<dbReference type="AlphaFoldDB" id="A0AAU9INT3"/>
<feature type="transmembrane region" description="Helical" evidence="5">
    <location>
        <begin position="261"/>
        <end position="279"/>
    </location>
</feature>
<organism evidence="6 7">
    <name type="scientific">Blepharisma stoltei</name>
    <dbReference type="NCBI Taxonomy" id="1481888"/>
    <lineage>
        <taxon>Eukaryota</taxon>
        <taxon>Sar</taxon>
        <taxon>Alveolata</taxon>
        <taxon>Ciliophora</taxon>
        <taxon>Postciliodesmatophora</taxon>
        <taxon>Heterotrichea</taxon>
        <taxon>Heterotrichida</taxon>
        <taxon>Blepharismidae</taxon>
        <taxon>Blepharisma</taxon>
    </lineage>
</organism>
<dbReference type="GO" id="GO:0000139">
    <property type="term" value="C:Golgi membrane"/>
    <property type="evidence" value="ECO:0007669"/>
    <property type="project" value="InterPro"/>
</dbReference>
<protein>
    <recommendedName>
        <fullName evidence="8">EamA domain-containing protein</fullName>
    </recommendedName>
</protein>
<accession>A0AAU9INT3</accession>